<comment type="caution">
    <text evidence="2">The sequence shown here is derived from an EMBL/GenBank/DDBJ whole genome shotgun (WGS) entry which is preliminary data.</text>
</comment>
<feature type="compositionally biased region" description="Polar residues" evidence="1">
    <location>
        <begin position="123"/>
        <end position="136"/>
    </location>
</feature>
<reference evidence="2 3" key="1">
    <citation type="submission" date="2021-03" db="EMBL/GenBank/DDBJ databases">
        <authorList>
            <person name="King G.J."/>
            <person name="Bancroft I."/>
            <person name="Baten A."/>
            <person name="Bloomfield J."/>
            <person name="Borpatragohain P."/>
            <person name="He Z."/>
            <person name="Irish N."/>
            <person name="Irwin J."/>
            <person name="Liu K."/>
            <person name="Mauleon R.P."/>
            <person name="Moore J."/>
            <person name="Morris R."/>
            <person name="Ostergaard L."/>
            <person name="Wang B."/>
            <person name="Wells R."/>
        </authorList>
    </citation>
    <scope>NUCLEOTIDE SEQUENCE [LARGE SCALE GENOMIC DNA]</scope>
    <source>
        <strain evidence="2">R-o-18</strain>
        <tissue evidence="2">Leaf</tissue>
    </source>
</reference>
<organism evidence="2 3">
    <name type="scientific">Brassica rapa subsp. trilocularis</name>
    <dbReference type="NCBI Taxonomy" id="1813537"/>
    <lineage>
        <taxon>Eukaryota</taxon>
        <taxon>Viridiplantae</taxon>
        <taxon>Streptophyta</taxon>
        <taxon>Embryophyta</taxon>
        <taxon>Tracheophyta</taxon>
        <taxon>Spermatophyta</taxon>
        <taxon>Magnoliopsida</taxon>
        <taxon>eudicotyledons</taxon>
        <taxon>Gunneridae</taxon>
        <taxon>Pentapetalae</taxon>
        <taxon>rosids</taxon>
        <taxon>malvids</taxon>
        <taxon>Brassicales</taxon>
        <taxon>Brassicaceae</taxon>
        <taxon>Brassiceae</taxon>
        <taxon>Brassica</taxon>
    </lineage>
</organism>
<dbReference type="EMBL" id="JADBGQ010000008">
    <property type="protein sequence ID" value="KAG5384172.1"/>
    <property type="molecule type" value="Genomic_DNA"/>
</dbReference>
<evidence type="ECO:0000256" key="1">
    <source>
        <dbReference type="SAM" id="MobiDB-lite"/>
    </source>
</evidence>
<feature type="non-terminal residue" evidence="2">
    <location>
        <position position="224"/>
    </location>
</feature>
<keyword evidence="3" id="KW-1185">Reference proteome</keyword>
<feature type="region of interest" description="Disordered" evidence="1">
    <location>
        <begin position="94"/>
        <end position="150"/>
    </location>
</feature>
<sequence length="224" mass="25513">MVETRLQERSLTEQVDKIRSLHDILAANVKSQTDSLNARFDRLEAMMMRLVLPEAHALSIFLANMNTHLSLHTRQFEVTTIAGAAKIAMLHESSLSHTPTRQSRAPFNPYSNQRSYPKPTNPSPIRQPNETTNNHKPTFIPRNSPDKPTRKYSYQVMQDRRSKGLCMFCDEPLTPGHQLKHKRSQIYIMDADDIDSVSDDISTDHETDETQLAATNKTDQPEAT</sequence>
<gene>
    <name evidence="2" type="primary">A09g507340.1_BraROA</name>
    <name evidence="2" type="ORF">IGI04_035642</name>
</gene>
<proteinExistence type="predicted"/>
<feature type="region of interest" description="Disordered" evidence="1">
    <location>
        <begin position="197"/>
        <end position="224"/>
    </location>
</feature>
<dbReference type="Proteomes" id="UP000823674">
    <property type="component" value="Chromosome A09"/>
</dbReference>
<feature type="compositionally biased region" description="Polar residues" evidence="1">
    <location>
        <begin position="210"/>
        <end position="224"/>
    </location>
</feature>
<evidence type="ECO:0000313" key="3">
    <source>
        <dbReference type="Proteomes" id="UP000823674"/>
    </source>
</evidence>
<name>A0ABQ7LC46_BRACM</name>
<accession>A0ABQ7LC46</accession>
<feature type="compositionally biased region" description="Polar residues" evidence="1">
    <location>
        <begin position="94"/>
        <end position="115"/>
    </location>
</feature>
<evidence type="ECO:0000313" key="2">
    <source>
        <dbReference type="EMBL" id="KAG5384172.1"/>
    </source>
</evidence>
<protein>
    <submittedName>
        <fullName evidence="2">Uncharacterized protein</fullName>
    </submittedName>
</protein>